<organism evidence="1">
    <name type="scientific">Octopus bimaculoides</name>
    <name type="common">California two-spotted octopus</name>
    <dbReference type="NCBI Taxonomy" id="37653"/>
    <lineage>
        <taxon>Eukaryota</taxon>
        <taxon>Metazoa</taxon>
        <taxon>Spiralia</taxon>
        <taxon>Lophotrochozoa</taxon>
        <taxon>Mollusca</taxon>
        <taxon>Cephalopoda</taxon>
        <taxon>Coleoidea</taxon>
        <taxon>Octopodiformes</taxon>
        <taxon>Octopoda</taxon>
        <taxon>Incirrata</taxon>
        <taxon>Octopodidae</taxon>
        <taxon>Octopus</taxon>
    </lineage>
</organism>
<name>A0A0L8G6D0_OCTBM</name>
<dbReference type="AlphaFoldDB" id="A0A0L8G6D0"/>
<proteinExistence type="predicted"/>
<evidence type="ECO:0000313" key="1">
    <source>
        <dbReference type="EMBL" id="KOF72448.1"/>
    </source>
</evidence>
<dbReference type="EMBL" id="KQ423659">
    <property type="protein sequence ID" value="KOF72448.1"/>
    <property type="molecule type" value="Genomic_DNA"/>
</dbReference>
<gene>
    <name evidence="1" type="ORF">OCBIM_22039431mg</name>
</gene>
<accession>A0A0L8G6D0</accession>
<protein>
    <submittedName>
        <fullName evidence="1">Uncharacterized protein</fullName>
    </submittedName>
</protein>
<reference evidence="1" key="1">
    <citation type="submission" date="2015-07" db="EMBL/GenBank/DDBJ databases">
        <title>MeaNS - Measles Nucleotide Surveillance Program.</title>
        <authorList>
            <person name="Tran T."/>
            <person name="Druce J."/>
        </authorList>
    </citation>
    <scope>NUCLEOTIDE SEQUENCE</scope>
    <source>
        <strain evidence="1">UCB-OBI-ISO-001</strain>
        <tissue evidence="1">Gonad</tissue>
    </source>
</reference>
<sequence>MNLSQSFILWVGNRWKITGSRILTYTCCQLLESFAWLPLYITPKLETLSHNEKSTISSIVKLLISLGGFC</sequence>